<dbReference type="AlphaFoldDB" id="A0A5K7ZHL4"/>
<feature type="domain" description="Peptidase C39-like" evidence="1">
    <location>
        <begin position="13"/>
        <end position="124"/>
    </location>
</feature>
<reference evidence="2 3" key="1">
    <citation type="submission" date="2019-11" db="EMBL/GenBank/DDBJ databases">
        <title>Comparative genomics of hydrocarbon-degrading Desulfosarcina strains.</title>
        <authorList>
            <person name="Watanabe M."/>
            <person name="Kojima H."/>
            <person name="Fukui M."/>
        </authorList>
    </citation>
    <scope>NUCLEOTIDE SEQUENCE [LARGE SCALE GENOMIC DNA]</scope>
    <source>
        <strain evidence="2 3">28bB2T</strain>
    </source>
</reference>
<evidence type="ECO:0000313" key="2">
    <source>
        <dbReference type="EMBL" id="BBO80476.1"/>
    </source>
</evidence>
<dbReference type="EMBL" id="AP021876">
    <property type="protein sequence ID" value="BBO80476.1"/>
    <property type="molecule type" value="Genomic_DNA"/>
</dbReference>
<protein>
    <recommendedName>
        <fullName evidence="1">Peptidase C39-like domain-containing protein</fullName>
    </recommendedName>
</protein>
<dbReference type="SMART" id="SM00028">
    <property type="entry name" value="TPR"/>
    <property type="match status" value="2"/>
</dbReference>
<dbReference type="InterPro" id="IPR019734">
    <property type="entry name" value="TPR_rpt"/>
</dbReference>
<dbReference type="InterPro" id="IPR011990">
    <property type="entry name" value="TPR-like_helical_dom_sf"/>
</dbReference>
<dbReference type="Gene3D" id="1.25.40.10">
    <property type="entry name" value="Tetratricopeptide repeat domain"/>
    <property type="match status" value="1"/>
</dbReference>
<dbReference type="Pfam" id="PF13529">
    <property type="entry name" value="Peptidase_C39_2"/>
    <property type="match status" value="1"/>
</dbReference>
<sequence>MPLADSPRYLLDSVPFFPQKVYQCGPAALAMALSWSGVHLSPDDLTPEVFTLSKKGSLQSAMIAAVRRHDRIAWLLPAPDALLDELRAGNPVIVLQNLGLAWYPVWHYAVVIGLDLEKGNVILHSGVTQEKHVALERFNRTWRRGDYWGLVVLPPSRLPDRAEEADYLRAVGPLERLKKWTVAARAYRSALARWPGSLAARLGLGACLYESGDLEAAEAVFRETTVNFPHDGAAFNNLAQVLMDQGRADDALEAIRHAIQLGGPLTPQFEETLREIRRQ</sequence>
<dbReference type="CDD" id="cd02549">
    <property type="entry name" value="Peptidase_C39A"/>
    <property type="match status" value="1"/>
</dbReference>
<dbReference type="SUPFAM" id="SSF48452">
    <property type="entry name" value="TPR-like"/>
    <property type="match status" value="1"/>
</dbReference>
<dbReference type="Gene3D" id="3.90.70.10">
    <property type="entry name" value="Cysteine proteinases"/>
    <property type="match status" value="1"/>
</dbReference>
<dbReference type="InterPro" id="IPR039564">
    <property type="entry name" value="Peptidase_C39-like"/>
</dbReference>
<name>A0A5K7ZHL4_9BACT</name>
<evidence type="ECO:0000313" key="3">
    <source>
        <dbReference type="Proteomes" id="UP000425960"/>
    </source>
</evidence>
<organism evidence="2 3">
    <name type="scientific">Desulfosarcina ovata subsp. sediminis</name>
    <dbReference type="NCBI Taxonomy" id="885957"/>
    <lineage>
        <taxon>Bacteria</taxon>
        <taxon>Pseudomonadati</taxon>
        <taxon>Thermodesulfobacteriota</taxon>
        <taxon>Desulfobacteria</taxon>
        <taxon>Desulfobacterales</taxon>
        <taxon>Desulfosarcinaceae</taxon>
        <taxon>Desulfosarcina</taxon>
    </lineage>
</organism>
<evidence type="ECO:0000259" key="1">
    <source>
        <dbReference type="Pfam" id="PF13529"/>
    </source>
</evidence>
<gene>
    <name evidence="2" type="ORF">DSCO28_10420</name>
</gene>
<dbReference type="NCBIfam" id="NF033920">
    <property type="entry name" value="C39_PA2778_fam"/>
    <property type="match status" value="1"/>
</dbReference>
<accession>A0A5K7ZHL4</accession>
<proteinExistence type="predicted"/>
<dbReference type="Proteomes" id="UP000425960">
    <property type="component" value="Chromosome"/>
</dbReference>
<dbReference type="InterPro" id="IPR039563">
    <property type="entry name" value="Peptidase_C39_single_dom"/>
</dbReference>
<dbReference type="KEGG" id="dov:DSCO28_10420"/>
<dbReference type="Pfam" id="PF13432">
    <property type="entry name" value="TPR_16"/>
    <property type="match status" value="1"/>
</dbReference>